<sequence length="229" mass="27499">VQKFSIDELLHTGKFYKNLETLSTSADYHKLCGSRDEPVFESMHFKKICVAILNYLKNNYSASNHTSNGYDDCKLLSYGAYSRIFDILREKRYTIIPYAQLQRIWNGFIERLPENQRCKPIHEMLSYTDWRERKELYEYYVNYSLIVDLANSYNERCNEFYEYVKKKAHLYEYFEEKCRYKSTIICPEFCEDSKKYNPKNVLSNFSCHHEKIDEIHADVPSALKKKIHF</sequence>
<dbReference type="GeneID" id="14696284"/>
<dbReference type="EMBL" id="DF157714">
    <property type="protein sequence ID" value="GAB69742.1"/>
    <property type="molecule type" value="Genomic_DNA"/>
</dbReference>
<proteinExistence type="predicted"/>
<organism evidence="1 2">
    <name type="scientific">Plasmodium cynomolgi (strain B)</name>
    <dbReference type="NCBI Taxonomy" id="1120755"/>
    <lineage>
        <taxon>Eukaryota</taxon>
        <taxon>Sar</taxon>
        <taxon>Alveolata</taxon>
        <taxon>Apicomplexa</taxon>
        <taxon>Aconoidasida</taxon>
        <taxon>Haemosporida</taxon>
        <taxon>Plasmodiidae</taxon>
        <taxon>Plasmodium</taxon>
        <taxon>Plasmodium (Plasmodium)</taxon>
    </lineage>
</organism>
<evidence type="ECO:0000313" key="1">
    <source>
        <dbReference type="EMBL" id="GAB69742.1"/>
    </source>
</evidence>
<evidence type="ECO:0008006" key="3">
    <source>
        <dbReference type="Google" id="ProtNLM"/>
    </source>
</evidence>
<dbReference type="RefSeq" id="XP_004227960.1">
    <property type="nucleotide sequence ID" value="XM_004227912.1"/>
</dbReference>
<feature type="non-terminal residue" evidence="1">
    <location>
        <position position="1"/>
    </location>
</feature>
<dbReference type="AlphaFoldDB" id="K6VJY0"/>
<gene>
    <name evidence="1" type="ORF">PCYB_004910</name>
</gene>
<dbReference type="InterPro" id="IPR008780">
    <property type="entry name" value="Plasmodium_Vir"/>
</dbReference>
<name>K6VJY0_PLACD</name>
<dbReference type="KEGG" id="pcy:PCYB_004910"/>
<evidence type="ECO:0000313" key="2">
    <source>
        <dbReference type="Proteomes" id="UP000006319"/>
    </source>
</evidence>
<dbReference type="VEuPathDB" id="PlasmoDB:PCYB_004910"/>
<dbReference type="OMA" id="NSYNERC"/>
<dbReference type="OrthoDB" id="389220at2759"/>
<reference evidence="1 2" key="1">
    <citation type="journal article" date="2012" name="Nat. Genet.">
        <title>Plasmodium cynomolgi genome sequences provide insight into Plasmodium vivax and the monkey malaria clade.</title>
        <authorList>
            <person name="Tachibana S."/>
            <person name="Sullivan S.A."/>
            <person name="Kawai S."/>
            <person name="Nakamura S."/>
            <person name="Kim H.R."/>
            <person name="Goto N."/>
            <person name="Arisue N."/>
            <person name="Palacpac N.M.Q."/>
            <person name="Honma H."/>
            <person name="Yagi M."/>
            <person name="Tougan T."/>
            <person name="Katakai Y."/>
            <person name="Kaneko O."/>
            <person name="Mita T."/>
            <person name="Kita K."/>
            <person name="Yasutomi Y."/>
            <person name="Sutton P.L."/>
            <person name="Shakhbatyan R."/>
            <person name="Horii T."/>
            <person name="Yasunaga T."/>
            <person name="Barnwell J.W."/>
            <person name="Escalante A.A."/>
            <person name="Carlton J.M."/>
            <person name="Tanabe K."/>
        </authorList>
    </citation>
    <scope>NUCLEOTIDE SEQUENCE [LARGE SCALE GENOMIC DNA]</scope>
    <source>
        <strain evidence="1 2">B</strain>
    </source>
</reference>
<protein>
    <recommendedName>
        <fullName evidence="3">CYIR protein</fullName>
    </recommendedName>
</protein>
<dbReference type="Proteomes" id="UP000006319">
    <property type="component" value="Unassembled WGS sequence"/>
</dbReference>
<dbReference type="Pfam" id="PF05795">
    <property type="entry name" value="Plasmodium_Vir"/>
    <property type="match status" value="1"/>
</dbReference>
<accession>K6VJY0</accession>
<keyword evidence="2" id="KW-1185">Reference proteome</keyword>